<dbReference type="AlphaFoldDB" id="A0A926E2Z1"/>
<dbReference type="InterPro" id="IPR027599">
    <property type="entry name" value="PqqD-rel_X"/>
</dbReference>
<protein>
    <submittedName>
        <fullName evidence="1">HPr-rel-A system PqqD family peptide chaperone</fullName>
    </submittedName>
</protein>
<dbReference type="RefSeq" id="WP_249295945.1">
    <property type="nucleotide sequence ID" value="NZ_JACRSV010000004.1"/>
</dbReference>
<dbReference type="InterPro" id="IPR008792">
    <property type="entry name" value="PQQD"/>
</dbReference>
<sequence length="87" mass="10000">MIYQKNKKMEYIQNDETSLAVFDPESGDTHFFDEVGIDILGALEEPCDLDMLLQKLCAIYEVSPDEILEDVEEFLQDTVAKRIVEVL</sequence>
<comment type="caution">
    <text evidence="1">The sequence shown here is derived from an EMBL/GenBank/DDBJ whole genome shotgun (WGS) entry which is preliminary data.</text>
</comment>
<keyword evidence="2" id="KW-1185">Reference proteome</keyword>
<name>A0A926E2Z1_9FIRM</name>
<dbReference type="Proteomes" id="UP000610760">
    <property type="component" value="Unassembled WGS sequence"/>
</dbReference>
<dbReference type="Gene3D" id="1.10.10.1150">
    <property type="entry name" value="Coenzyme PQQ synthesis protein D (PqqD)"/>
    <property type="match status" value="1"/>
</dbReference>
<gene>
    <name evidence="1" type="ORF">H8710_11655</name>
</gene>
<dbReference type="Pfam" id="PF05402">
    <property type="entry name" value="PqqD"/>
    <property type="match status" value="1"/>
</dbReference>
<reference evidence="1" key="1">
    <citation type="submission" date="2020-08" db="EMBL/GenBank/DDBJ databases">
        <title>Genome public.</title>
        <authorList>
            <person name="Liu C."/>
            <person name="Sun Q."/>
        </authorList>
    </citation>
    <scope>NUCLEOTIDE SEQUENCE</scope>
    <source>
        <strain evidence="1">NSJ-33</strain>
    </source>
</reference>
<proteinExistence type="predicted"/>
<evidence type="ECO:0000313" key="1">
    <source>
        <dbReference type="EMBL" id="MBC8560719.1"/>
    </source>
</evidence>
<accession>A0A926E2Z1</accession>
<evidence type="ECO:0000313" key="2">
    <source>
        <dbReference type="Proteomes" id="UP000610760"/>
    </source>
</evidence>
<organism evidence="1 2">
    <name type="scientific">Fumia xinanensis</name>
    <dbReference type="NCBI Taxonomy" id="2763659"/>
    <lineage>
        <taxon>Bacteria</taxon>
        <taxon>Bacillati</taxon>
        <taxon>Bacillota</taxon>
        <taxon>Clostridia</taxon>
        <taxon>Eubacteriales</taxon>
        <taxon>Oscillospiraceae</taxon>
        <taxon>Fumia</taxon>
    </lineage>
</organism>
<dbReference type="InterPro" id="IPR041881">
    <property type="entry name" value="PqqD_sf"/>
</dbReference>
<dbReference type="EMBL" id="JACRSV010000004">
    <property type="protein sequence ID" value="MBC8560719.1"/>
    <property type="molecule type" value="Genomic_DNA"/>
</dbReference>
<dbReference type="NCBIfam" id="TIGR04353">
    <property type="entry name" value="PqqD_rel_X"/>
    <property type="match status" value="1"/>
</dbReference>